<feature type="region of interest" description="Disordered" evidence="1">
    <location>
        <begin position="1"/>
        <end position="45"/>
    </location>
</feature>
<evidence type="ECO:0000313" key="2">
    <source>
        <dbReference type="EMBL" id="ATG37665.1"/>
    </source>
</evidence>
<keyword evidence="3" id="KW-1185">Reference proteome</keyword>
<name>A0ABM7D999_9RHOB</name>
<dbReference type="Pfam" id="PF07366">
    <property type="entry name" value="SnoaL"/>
    <property type="match status" value="1"/>
</dbReference>
<dbReference type="InterPro" id="IPR009959">
    <property type="entry name" value="Cyclase_SnoaL-like"/>
</dbReference>
<dbReference type="PANTHER" id="PTHR38436:SF1">
    <property type="entry name" value="ESTER CYCLASE"/>
    <property type="match status" value="1"/>
</dbReference>
<dbReference type="RefSeq" id="WP_096869949.1">
    <property type="nucleotide sequence ID" value="NZ_CP010806.1"/>
</dbReference>
<geneLocation type="plasmid" evidence="2 3">
    <name>pP36_a</name>
</geneLocation>
<dbReference type="EMBL" id="CP010644">
    <property type="protein sequence ID" value="ATG37665.1"/>
    <property type="molecule type" value="Genomic_DNA"/>
</dbReference>
<evidence type="ECO:0000256" key="1">
    <source>
        <dbReference type="SAM" id="MobiDB-lite"/>
    </source>
</evidence>
<sequence length="411" mass="46480">MRFGIDEGTVTQKPKLPEGTSAASATSSLRSDDVAKPGTHIRFSPLKDEHMPADYSISLEEYRRGGTKEFLGKEPEHLATQAMRGFDDKYKNIVDYIVRITHQIWEEKDIGCIYDTYSHDCRVWDDVGLQYGRDKIVEDTVHTNNAIPDIRLIADEVIWAGNDDVSFHTSHRTMIMGTNTGYSRFGPPTNRPLRLFCIANCVVRDNEIYDEHVAYDTAALIQQMGFDVGEVARQIASQRPQGPFAPNFAASEPKRLAGQAFPKRYPIPDIVDGNIRDFVNAAFESIWNRRNFAAMDQVYEPDVVFEGSTSRVYRGVGQMRSYVLSMVAMFPNIRIAVDDIYWMGNAKDGYLVSIRWGGVGAHRGNGPYGEPTGKEAHIWGITQWHIHNNKVQKEWTVFNEFGVLMQILGDT</sequence>
<reference evidence="2 3" key="1">
    <citation type="journal article" date="2017" name="Front. Microbiol.">
        <title>Phaeobacter piscinae sp. nov., a species of the Roseobacter group and potential aquaculture probiont.</title>
        <authorList>
            <person name="Sonnenschein E.C."/>
            <person name="Phippen C.B.W."/>
            <person name="Nielsen K.F."/>
            <person name="Mateiu R.V."/>
            <person name="Melchiorsen J."/>
            <person name="Gram L."/>
            <person name="Overmann J."/>
            <person name="Freese H.M."/>
        </authorList>
    </citation>
    <scope>NUCLEOTIDE SEQUENCE [LARGE SCALE GENOMIC DNA]</scope>
    <source>
        <strain evidence="2 3">P36</strain>
    </source>
</reference>
<reference evidence="2 3" key="4">
    <citation type="journal article" date="2018" name="Environ. Microbiol. Rep.">
        <title>Phylogenetic distribution of roseobacticides in the Roseobacter group and their effect on microalgae.</title>
        <authorList>
            <person name="Sonnenschein E.C."/>
            <person name="Phippen C.B."/>
            <person name="Bentzon-Tilia M."/>
            <person name="Rasmussen S.A."/>
            <person name="Nielsen K.F."/>
            <person name="Gram L."/>
        </authorList>
    </citation>
    <scope>NUCLEOTIDE SEQUENCE [LARGE SCALE GENOMIC DNA]</scope>
    <source>
        <strain evidence="2 3">P36</strain>
    </source>
</reference>
<accession>A0ABM7D999</accession>
<reference evidence="2 3" key="2">
    <citation type="journal article" date="2017" name="Genome Biol. Evol.">
        <title>Trajectories and Drivers of Genome Evolution in Surface-Associated Marine Phaeobacter.</title>
        <authorList>
            <person name="Freese H.M."/>
            <person name="Sikorski J."/>
            <person name="Bunk B."/>
            <person name="Scheuner C."/>
            <person name="Meier-Kolthoff J.P."/>
            <person name="Sproer C."/>
            <person name="Gram L."/>
            <person name="Overmann J."/>
        </authorList>
    </citation>
    <scope>NUCLEOTIDE SEQUENCE [LARGE SCALE GENOMIC DNA]</scope>
    <source>
        <strain evidence="2 3">P36</strain>
    </source>
</reference>
<dbReference type="Proteomes" id="UP000218891">
    <property type="component" value="Plasmid pP36_a"/>
</dbReference>
<dbReference type="PANTHER" id="PTHR38436">
    <property type="entry name" value="POLYKETIDE CYCLASE SNOAL-LIKE DOMAIN"/>
    <property type="match status" value="1"/>
</dbReference>
<gene>
    <name evidence="2" type="ORF">PhaeoP36_03588</name>
</gene>
<dbReference type="Gene3D" id="3.10.450.50">
    <property type="match status" value="2"/>
</dbReference>
<protein>
    <submittedName>
        <fullName evidence="2">SnoaL-like polyketide cyclase</fullName>
    </submittedName>
</protein>
<dbReference type="SUPFAM" id="SSF54427">
    <property type="entry name" value="NTF2-like"/>
    <property type="match status" value="2"/>
</dbReference>
<evidence type="ECO:0000313" key="3">
    <source>
        <dbReference type="Proteomes" id="UP000218891"/>
    </source>
</evidence>
<keyword evidence="2" id="KW-0614">Plasmid</keyword>
<dbReference type="InterPro" id="IPR032710">
    <property type="entry name" value="NTF2-like_dom_sf"/>
</dbReference>
<reference evidence="2 3" key="3">
    <citation type="journal article" date="2017" name="Int. J. Syst. Evol. Microbiol.">
        <title>Adaptation of Surface-Associated Bacteria to the Open Ocean: A Genomically Distinct Subpopulation of Phaeobacter gallaeciensis Colonizes Pacific Mesozooplankton.</title>
        <authorList>
            <person name="Freese H.M."/>
            <person name="Methner A."/>
            <person name="Overmann J."/>
        </authorList>
    </citation>
    <scope>NUCLEOTIDE SEQUENCE [LARGE SCALE GENOMIC DNA]</scope>
    <source>
        <strain evidence="2 3">P36</strain>
    </source>
</reference>
<proteinExistence type="predicted"/>
<organism evidence="2 3">
    <name type="scientific">Phaeobacter piscinae</name>
    <dbReference type="NCBI Taxonomy" id="1580596"/>
    <lineage>
        <taxon>Bacteria</taxon>
        <taxon>Pseudomonadati</taxon>
        <taxon>Pseudomonadota</taxon>
        <taxon>Alphaproteobacteria</taxon>
        <taxon>Rhodobacterales</taxon>
        <taxon>Roseobacteraceae</taxon>
        <taxon>Phaeobacter</taxon>
    </lineage>
</organism>